<dbReference type="GO" id="GO:0043565">
    <property type="term" value="F:sequence-specific DNA binding"/>
    <property type="evidence" value="ECO:0007669"/>
    <property type="project" value="TreeGrafter"/>
</dbReference>
<dbReference type="OrthoDB" id="6428912at2"/>
<evidence type="ECO:0000256" key="4">
    <source>
        <dbReference type="ARBA" id="ARBA00023163"/>
    </source>
</evidence>
<evidence type="ECO:0000259" key="5">
    <source>
        <dbReference type="PROSITE" id="PS50931"/>
    </source>
</evidence>
<reference evidence="6 7" key="1">
    <citation type="submission" date="2017-08" db="EMBL/GenBank/DDBJ databases">
        <title>A Genome Sequence of Oceanimonas doudoroffii ATCC 27123T.</title>
        <authorList>
            <person name="Brennan M.A."/>
            <person name="Maclea K.S."/>
            <person name="Mcclelland W.D."/>
            <person name="Trachtenberg A.M."/>
        </authorList>
    </citation>
    <scope>NUCLEOTIDE SEQUENCE [LARGE SCALE GENOMIC DNA]</scope>
    <source>
        <strain evidence="6 7">ATCC 27123</strain>
    </source>
</reference>
<dbReference type="EMBL" id="NBIM01000001">
    <property type="protein sequence ID" value="OXY82150.1"/>
    <property type="molecule type" value="Genomic_DNA"/>
</dbReference>
<evidence type="ECO:0000313" key="6">
    <source>
        <dbReference type="EMBL" id="OXY82150.1"/>
    </source>
</evidence>
<keyword evidence="7" id="KW-1185">Reference proteome</keyword>
<dbReference type="Gene3D" id="1.10.10.10">
    <property type="entry name" value="Winged helix-like DNA-binding domain superfamily/Winged helix DNA-binding domain"/>
    <property type="match status" value="1"/>
</dbReference>
<dbReference type="GO" id="GO:0003700">
    <property type="term" value="F:DNA-binding transcription factor activity"/>
    <property type="evidence" value="ECO:0007669"/>
    <property type="project" value="InterPro"/>
</dbReference>
<dbReference type="AlphaFoldDB" id="A0A233RFH9"/>
<dbReference type="SUPFAM" id="SSF46785">
    <property type="entry name" value="Winged helix' DNA-binding domain"/>
    <property type="match status" value="1"/>
</dbReference>
<dbReference type="Pfam" id="PF03466">
    <property type="entry name" value="LysR_substrate"/>
    <property type="match status" value="1"/>
</dbReference>
<dbReference type="InterPro" id="IPR036388">
    <property type="entry name" value="WH-like_DNA-bd_sf"/>
</dbReference>
<evidence type="ECO:0000313" key="7">
    <source>
        <dbReference type="Proteomes" id="UP000242757"/>
    </source>
</evidence>
<feature type="domain" description="HTH lysR-type" evidence="5">
    <location>
        <begin position="20"/>
        <end position="77"/>
    </location>
</feature>
<name>A0A233RFH9_9GAMM</name>
<dbReference type="Proteomes" id="UP000242757">
    <property type="component" value="Unassembled WGS sequence"/>
</dbReference>
<organism evidence="6 7">
    <name type="scientific">Oceanimonas doudoroffii</name>
    <dbReference type="NCBI Taxonomy" id="84158"/>
    <lineage>
        <taxon>Bacteria</taxon>
        <taxon>Pseudomonadati</taxon>
        <taxon>Pseudomonadota</taxon>
        <taxon>Gammaproteobacteria</taxon>
        <taxon>Aeromonadales</taxon>
        <taxon>Aeromonadaceae</taxon>
        <taxon>Oceanimonas</taxon>
    </lineage>
</organism>
<evidence type="ECO:0000256" key="2">
    <source>
        <dbReference type="ARBA" id="ARBA00023015"/>
    </source>
</evidence>
<dbReference type="PANTHER" id="PTHR30537:SF66">
    <property type="entry name" value="IRON-REGULATED VIRULENCE REGULATORY PROTEIN IRGB"/>
    <property type="match status" value="1"/>
</dbReference>
<dbReference type="Pfam" id="PF00126">
    <property type="entry name" value="HTH_1"/>
    <property type="match status" value="1"/>
</dbReference>
<sequence>MEGTIRSLPFNSSRGNSAMYDMNDLVSFVKLVESGSLTETARSLGVSKSTLSRRITHLENDVGQPLLLRQSNKLHLNEAGQAFYPFARQILEAARTAQEQVDSLKASVTGDLNVGVFSGLIRSWFPKEIINFSEQYPEVRLSLKAVTQCAEADQFDVTVWLGTPELSRLKEELIGNLTCSLYASRSYLARQASLNSVDDLARVDWVNMHHFYQPAGDLELHHGEDGTRTIQIPKSRVWTDQIAMQLESIVRSNGMGVLPDYMVRMREQHHPGD</sequence>
<dbReference type="PANTHER" id="PTHR30537">
    <property type="entry name" value="HTH-TYPE TRANSCRIPTIONAL REGULATOR"/>
    <property type="match status" value="1"/>
</dbReference>
<protein>
    <submittedName>
        <fullName evidence="6">LysR family transcriptional regulator</fullName>
    </submittedName>
</protein>
<keyword evidence="4" id="KW-0804">Transcription</keyword>
<dbReference type="InterPro" id="IPR000847">
    <property type="entry name" value="LysR_HTH_N"/>
</dbReference>
<dbReference type="GO" id="GO:0006351">
    <property type="term" value="P:DNA-templated transcription"/>
    <property type="evidence" value="ECO:0007669"/>
    <property type="project" value="TreeGrafter"/>
</dbReference>
<keyword evidence="2" id="KW-0805">Transcription regulation</keyword>
<gene>
    <name evidence="6" type="ORF">B6S08_01015</name>
</gene>
<keyword evidence="3" id="KW-0238">DNA-binding</keyword>
<accession>A0A233RFH9</accession>
<dbReference type="InterPro" id="IPR058163">
    <property type="entry name" value="LysR-type_TF_proteobact-type"/>
</dbReference>
<comment type="caution">
    <text evidence="6">The sequence shown here is derived from an EMBL/GenBank/DDBJ whole genome shotgun (WGS) entry which is preliminary data.</text>
</comment>
<evidence type="ECO:0000256" key="1">
    <source>
        <dbReference type="ARBA" id="ARBA00009437"/>
    </source>
</evidence>
<dbReference type="Gene3D" id="3.40.190.290">
    <property type="match status" value="1"/>
</dbReference>
<dbReference type="PROSITE" id="PS50931">
    <property type="entry name" value="HTH_LYSR"/>
    <property type="match status" value="1"/>
</dbReference>
<evidence type="ECO:0000256" key="3">
    <source>
        <dbReference type="ARBA" id="ARBA00023125"/>
    </source>
</evidence>
<proteinExistence type="inferred from homology"/>
<comment type="similarity">
    <text evidence="1">Belongs to the LysR transcriptional regulatory family.</text>
</comment>
<dbReference type="InterPro" id="IPR005119">
    <property type="entry name" value="LysR_subst-bd"/>
</dbReference>
<dbReference type="SUPFAM" id="SSF53850">
    <property type="entry name" value="Periplasmic binding protein-like II"/>
    <property type="match status" value="1"/>
</dbReference>
<dbReference type="InterPro" id="IPR036390">
    <property type="entry name" value="WH_DNA-bd_sf"/>
</dbReference>
<dbReference type="FunFam" id="1.10.10.10:FF:000001">
    <property type="entry name" value="LysR family transcriptional regulator"/>
    <property type="match status" value="1"/>
</dbReference>